<feature type="binding site" evidence="10">
    <location>
        <position position="292"/>
    </location>
    <ligand>
        <name>Zn(2+)</name>
        <dbReference type="ChEBI" id="CHEBI:29105"/>
    </ligand>
</feature>
<dbReference type="GO" id="GO:0005525">
    <property type="term" value="F:GTP binding"/>
    <property type="evidence" value="ECO:0007669"/>
    <property type="project" value="UniProtKB-UniRule"/>
</dbReference>
<evidence type="ECO:0000256" key="5">
    <source>
        <dbReference type="ARBA" id="ARBA00022741"/>
    </source>
</evidence>
<dbReference type="NCBIfam" id="TIGR00157">
    <property type="entry name" value="ribosome small subunit-dependent GTPase A"/>
    <property type="match status" value="1"/>
</dbReference>
<evidence type="ECO:0000259" key="11">
    <source>
        <dbReference type="PROSITE" id="PS50936"/>
    </source>
</evidence>
<sequence length="358" mass="38547">MVDYDRLLPYGWTADLSAAYAGLLDTGWVPARVIRMDRSECDVATPDGLARASCPRADTNINGLCTGDWVAVAPADTSAGPAFTVRKLLPRRTILQRATVSGRSDAQVLATNVDTVAICVAADGEIDLGRIERMLALVWESGAQPVVVLTKCDLAPDVSLPDVRAAAPGAAVVPVSATTGAGMDVLRAVAAGTVALIGSSGAGKSTLANALLGEEVFATDRVRASDKRGRHTTVHRELRPIPGGGTLIDTPGLRAIGLWAAEQGLARTFTDIESLAAQCRFSDCEHRTEPGCAILAALGTGELPQRRLDSYRKLQRENERLAARSDARLRAERERVWRDITKSHRRMQKERDSRRHRR</sequence>
<organism evidence="13 14">
    <name type="scientific">Nocardia cerradoensis</name>
    <dbReference type="NCBI Taxonomy" id="85688"/>
    <lineage>
        <taxon>Bacteria</taxon>
        <taxon>Bacillati</taxon>
        <taxon>Actinomycetota</taxon>
        <taxon>Actinomycetes</taxon>
        <taxon>Mycobacteriales</taxon>
        <taxon>Nocardiaceae</taxon>
        <taxon>Nocardia</taxon>
    </lineage>
</organism>
<dbReference type="CDD" id="cd01854">
    <property type="entry name" value="YjeQ_EngC"/>
    <property type="match status" value="1"/>
</dbReference>
<evidence type="ECO:0000256" key="1">
    <source>
        <dbReference type="ARBA" id="ARBA00022490"/>
    </source>
</evidence>
<feature type="domain" description="CP-type G" evidence="12">
    <location>
        <begin position="103"/>
        <end position="256"/>
    </location>
</feature>
<name>A0A231HCW1_9NOCA</name>
<gene>
    <name evidence="13" type="primary">rsgA_1</name>
    <name evidence="10" type="synonym">rsgA</name>
    <name evidence="13" type="ORF">B7C42_01579</name>
</gene>
<keyword evidence="4 10" id="KW-0699">rRNA-binding</keyword>
<evidence type="ECO:0000256" key="9">
    <source>
        <dbReference type="ARBA" id="ARBA00023134"/>
    </source>
</evidence>
<comment type="subunit">
    <text evidence="10">Monomer. Associates with 30S ribosomal subunit, binds 16S rRNA.</text>
</comment>
<accession>A0A231HCW1</accession>
<keyword evidence="7 10" id="KW-0862">Zinc</keyword>
<dbReference type="SUPFAM" id="SSF52540">
    <property type="entry name" value="P-loop containing nucleoside triphosphate hydrolases"/>
    <property type="match status" value="1"/>
</dbReference>
<feature type="domain" description="EngC GTPase" evidence="11">
    <location>
        <begin position="111"/>
        <end position="254"/>
    </location>
</feature>
<keyword evidence="6 10" id="KW-0378">Hydrolase</keyword>
<keyword evidence="14" id="KW-1185">Reference proteome</keyword>
<dbReference type="InterPro" id="IPR004881">
    <property type="entry name" value="Ribosome_biogen_GTPase_RsgA"/>
</dbReference>
<dbReference type="GO" id="GO:0003924">
    <property type="term" value="F:GTPase activity"/>
    <property type="evidence" value="ECO:0007669"/>
    <property type="project" value="UniProtKB-UniRule"/>
</dbReference>
<evidence type="ECO:0000259" key="12">
    <source>
        <dbReference type="PROSITE" id="PS51721"/>
    </source>
</evidence>
<comment type="caution">
    <text evidence="13">The sequence shown here is derived from an EMBL/GenBank/DDBJ whole genome shotgun (WGS) entry which is preliminary data.</text>
</comment>
<dbReference type="InterPro" id="IPR010914">
    <property type="entry name" value="RsgA_GTPase_dom"/>
</dbReference>
<feature type="binding site" evidence="10">
    <location>
        <position position="284"/>
    </location>
    <ligand>
        <name>Zn(2+)</name>
        <dbReference type="ChEBI" id="CHEBI:29105"/>
    </ligand>
</feature>
<feature type="binding site" evidence="10">
    <location>
        <position position="279"/>
    </location>
    <ligand>
        <name>Zn(2+)</name>
        <dbReference type="ChEBI" id="CHEBI:29105"/>
    </ligand>
</feature>
<dbReference type="PANTHER" id="PTHR32120">
    <property type="entry name" value="SMALL RIBOSOMAL SUBUNIT BIOGENESIS GTPASE RSGA"/>
    <property type="match status" value="1"/>
</dbReference>
<dbReference type="Gene3D" id="1.10.40.50">
    <property type="entry name" value="Probable gtpase engc, domain 3"/>
    <property type="match status" value="1"/>
</dbReference>
<keyword evidence="8 10" id="KW-0694">RNA-binding</keyword>
<evidence type="ECO:0000256" key="10">
    <source>
        <dbReference type="HAMAP-Rule" id="MF_01820"/>
    </source>
</evidence>
<dbReference type="HAMAP" id="MF_01820">
    <property type="entry name" value="GTPase_RsgA"/>
    <property type="match status" value="1"/>
</dbReference>
<feature type="binding site" evidence="10">
    <location>
        <begin position="198"/>
        <end position="206"/>
    </location>
    <ligand>
        <name>GTP</name>
        <dbReference type="ChEBI" id="CHEBI:37565"/>
    </ligand>
</feature>
<evidence type="ECO:0000256" key="3">
    <source>
        <dbReference type="ARBA" id="ARBA00022723"/>
    </source>
</evidence>
<proteinExistence type="inferred from homology"/>
<evidence type="ECO:0000256" key="7">
    <source>
        <dbReference type="ARBA" id="ARBA00022833"/>
    </source>
</evidence>
<evidence type="ECO:0000256" key="6">
    <source>
        <dbReference type="ARBA" id="ARBA00022801"/>
    </source>
</evidence>
<dbReference type="Gene3D" id="3.40.50.300">
    <property type="entry name" value="P-loop containing nucleotide triphosphate hydrolases"/>
    <property type="match status" value="1"/>
</dbReference>
<evidence type="ECO:0000313" key="14">
    <source>
        <dbReference type="Proteomes" id="UP000215506"/>
    </source>
</evidence>
<dbReference type="PROSITE" id="PS50936">
    <property type="entry name" value="ENGC_GTPASE"/>
    <property type="match status" value="1"/>
</dbReference>
<keyword evidence="3 10" id="KW-0479">Metal-binding</keyword>
<keyword evidence="9 10" id="KW-0342">GTP-binding</keyword>
<feature type="binding site" evidence="10">
    <location>
        <position position="286"/>
    </location>
    <ligand>
        <name>Zn(2+)</name>
        <dbReference type="ChEBI" id="CHEBI:29105"/>
    </ligand>
</feature>
<protein>
    <recommendedName>
        <fullName evidence="10">Small ribosomal subunit biogenesis GTPase RsgA</fullName>
        <ecNumber evidence="10">3.6.1.-</ecNumber>
    </recommendedName>
</protein>
<dbReference type="GO" id="GO:0046872">
    <property type="term" value="F:metal ion binding"/>
    <property type="evidence" value="ECO:0007669"/>
    <property type="project" value="UniProtKB-KW"/>
</dbReference>
<evidence type="ECO:0000256" key="8">
    <source>
        <dbReference type="ARBA" id="ARBA00022884"/>
    </source>
</evidence>
<keyword evidence="5 10" id="KW-0547">Nucleotide-binding</keyword>
<dbReference type="PANTHER" id="PTHR32120:SF10">
    <property type="entry name" value="SMALL RIBOSOMAL SUBUNIT BIOGENESIS GTPASE RSGA"/>
    <property type="match status" value="1"/>
</dbReference>
<evidence type="ECO:0000313" key="13">
    <source>
        <dbReference type="EMBL" id="OXR46608.1"/>
    </source>
</evidence>
<keyword evidence="2 10" id="KW-0690">Ribosome biogenesis</keyword>
<keyword evidence="1 10" id="KW-0963">Cytoplasm</keyword>
<dbReference type="PROSITE" id="PS51721">
    <property type="entry name" value="G_CP"/>
    <property type="match status" value="1"/>
</dbReference>
<dbReference type="RefSeq" id="WP_094024754.1">
    <property type="nucleotide sequence ID" value="NZ_NGAF01000002.1"/>
</dbReference>
<dbReference type="GO" id="GO:0042274">
    <property type="term" value="P:ribosomal small subunit biogenesis"/>
    <property type="evidence" value="ECO:0007669"/>
    <property type="project" value="UniProtKB-UniRule"/>
</dbReference>
<reference evidence="13 14" key="1">
    <citation type="submission" date="2017-07" db="EMBL/GenBank/DDBJ databases">
        <title>First draft Genome Sequence of Nocardia cerradoensis isolated from human infection.</title>
        <authorList>
            <person name="Carrasco G."/>
        </authorList>
    </citation>
    <scope>NUCLEOTIDE SEQUENCE [LARGE SCALE GENOMIC DNA]</scope>
    <source>
        <strain evidence="13 14">CNM20130759</strain>
    </source>
</reference>
<dbReference type="AlphaFoldDB" id="A0A231HCW1"/>
<dbReference type="GO" id="GO:0019843">
    <property type="term" value="F:rRNA binding"/>
    <property type="evidence" value="ECO:0007669"/>
    <property type="project" value="UniProtKB-KW"/>
</dbReference>
<evidence type="ECO:0000256" key="4">
    <source>
        <dbReference type="ARBA" id="ARBA00022730"/>
    </source>
</evidence>
<dbReference type="EMBL" id="NGAF01000002">
    <property type="protein sequence ID" value="OXR46608.1"/>
    <property type="molecule type" value="Genomic_DNA"/>
</dbReference>
<comment type="function">
    <text evidence="10">One of several proteins that assist in the late maturation steps of the functional core of the 30S ribosomal subunit. Helps release RbfA from mature subunits. May play a role in the assembly of ribosomal proteins into the subunit. Circularly permuted GTPase that catalyzes slow GTP hydrolysis, GTPase activity is stimulated by the 30S ribosomal subunit.</text>
</comment>
<dbReference type="GO" id="GO:0005737">
    <property type="term" value="C:cytoplasm"/>
    <property type="evidence" value="ECO:0007669"/>
    <property type="project" value="UniProtKB-SubCell"/>
</dbReference>
<comment type="cofactor">
    <cofactor evidence="10">
        <name>Zn(2+)</name>
        <dbReference type="ChEBI" id="CHEBI:29105"/>
    </cofactor>
    <text evidence="10">Binds 1 zinc ion per subunit.</text>
</comment>
<comment type="similarity">
    <text evidence="10">Belongs to the TRAFAC class YlqF/YawG GTPase family. RsgA subfamily.</text>
</comment>
<dbReference type="EC" id="3.6.1.-" evidence="10"/>
<feature type="binding site" evidence="10">
    <location>
        <begin position="150"/>
        <end position="153"/>
    </location>
    <ligand>
        <name>GTP</name>
        <dbReference type="ChEBI" id="CHEBI:37565"/>
    </ligand>
</feature>
<dbReference type="InterPro" id="IPR027417">
    <property type="entry name" value="P-loop_NTPase"/>
</dbReference>
<evidence type="ECO:0000256" key="2">
    <source>
        <dbReference type="ARBA" id="ARBA00022517"/>
    </source>
</evidence>
<comment type="subcellular location">
    <subcellularLocation>
        <location evidence="10">Cytoplasm</location>
    </subcellularLocation>
</comment>
<dbReference type="Proteomes" id="UP000215506">
    <property type="component" value="Unassembled WGS sequence"/>
</dbReference>
<dbReference type="InterPro" id="IPR030378">
    <property type="entry name" value="G_CP_dom"/>
</dbReference>
<dbReference type="Pfam" id="PF03193">
    <property type="entry name" value="RsgA_GTPase"/>
    <property type="match status" value="1"/>
</dbReference>